<dbReference type="EMBL" id="CP056068">
    <property type="protein sequence ID" value="UKJ90566.1"/>
    <property type="molecule type" value="Genomic_DNA"/>
</dbReference>
<dbReference type="AlphaFoldDB" id="A0A976M8D8"/>
<reference evidence="2" key="1">
    <citation type="submission" date="2022-07" db="EMBL/GenBank/DDBJ databases">
        <title>Evaluation of T. orientalis genome assembly methods using nanopore sequencing and analysis of variation between genomes.</title>
        <authorList>
            <person name="Yam J."/>
            <person name="Micallef M.L."/>
            <person name="Liu M."/>
            <person name="Djordjevic S.P."/>
            <person name="Bogema D.R."/>
            <person name="Jenkins C."/>
        </authorList>
    </citation>
    <scope>NUCLEOTIDE SEQUENCE</scope>
    <source>
        <strain evidence="2">Fish Creek</strain>
    </source>
</reference>
<sequence length="259" mass="28951">MGSKSHTKRQSVIFALFSIVLALKLPLAYSLQIIPNAKKLCDSLGDTCSLCQTYAFGDTQSDIFTGIPKFNELVASISYEYLYDIVENFIKEQDELVESNLTSIKNDVATLFAPVESFFGKAPDSIETMNNRVQKFVECIKNKSQKGIRDSLESIKKSTLTTIVSDFDDLSKNIKMAEKVSFTTLGDVFGKAKCYSIFTDVQKCCSLKYLTNKSSETIEATISSNPSLNLKECADFKTIEDKFLELDEALMKQEKQICA</sequence>
<name>A0A976M8D8_THEOR</name>
<accession>A0A976M8D8</accession>
<evidence type="ECO:0000313" key="3">
    <source>
        <dbReference type="Proteomes" id="UP000244803"/>
    </source>
</evidence>
<evidence type="ECO:0000313" key="2">
    <source>
        <dbReference type="EMBL" id="UKJ90566.1"/>
    </source>
</evidence>
<feature type="signal peptide" evidence="1">
    <location>
        <begin position="1"/>
        <end position="30"/>
    </location>
</feature>
<gene>
    <name evidence="2" type="ORF">MACJ_001500</name>
</gene>
<dbReference type="Proteomes" id="UP000244803">
    <property type="component" value="Chromosome 2"/>
</dbReference>
<proteinExistence type="predicted"/>
<dbReference type="OrthoDB" id="361207at2759"/>
<feature type="chain" id="PRO_5037609548" evidence="1">
    <location>
        <begin position="31"/>
        <end position="259"/>
    </location>
</feature>
<organism evidence="2 3">
    <name type="scientific">Theileria orientalis</name>
    <dbReference type="NCBI Taxonomy" id="68886"/>
    <lineage>
        <taxon>Eukaryota</taxon>
        <taxon>Sar</taxon>
        <taxon>Alveolata</taxon>
        <taxon>Apicomplexa</taxon>
        <taxon>Aconoidasida</taxon>
        <taxon>Piroplasmida</taxon>
        <taxon>Theileriidae</taxon>
        <taxon>Theileria</taxon>
    </lineage>
</organism>
<protein>
    <submittedName>
        <fullName evidence="2">Uncharacterized protein</fullName>
    </submittedName>
</protein>
<evidence type="ECO:0000256" key="1">
    <source>
        <dbReference type="SAM" id="SignalP"/>
    </source>
</evidence>
<keyword evidence="1" id="KW-0732">Signal</keyword>